<comment type="function">
    <text evidence="11">Plays an essential role in chain termination during de novo fatty acid synthesis.</text>
</comment>
<evidence type="ECO:0000256" key="4">
    <source>
        <dbReference type="ARBA" id="ARBA00022528"/>
    </source>
</evidence>
<evidence type="ECO:0000256" key="12">
    <source>
        <dbReference type="SAM" id="MobiDB-lite"/>
    </source>
</evidence>
<accession>A0A6A1UIS2</accession>
<dbReference type="EMBL" id="RXIC02000217">
    <property type="protein sequence ID" value="KAB1200126.1"/>
    <property type="molecule type" value="Genomic_DNA"/>
</dbReference>
<dbReference type="InterPro" id="IPR021113">
    <property type="entry name" value="Acyl-ACP-thioesterase_N"/>
</dbReference>
<evidence type="ECO:0000259" key="15">
    <source>
        <dbReference type="Pfam" id="PF20791"/>
    </source>
</evidence>
<feature type="domain" description="Acyl-ACP-thioesterase N-terminal" evidence="14">
    <location>
        <begin position="74"/>
        <end position="164"/>
    </location>
</feature>
<dbReference type="EC" id="3.1.2.-" evidence="11"/>
<evidence type="ECO:0000256" key="2">
    <source>
        <dbReference type="ARBA" id="ARBA00006500"/>
    </source>
</evidence>
<dbReference type="GO" id="GO:0009507">
    <property type="term" value="C:chloroplast"/>
    <property type="evidence" value="ECO:0007669"/>
    <property type="project" value="UniProtKB-SubCell"/>
</dbReference>
<dbReference type="SUPFAM" id="SSF54637">
    <property type="entry name" value="Thioesterase/thiol ester dehydrase-isomerase"/>
    <property type="match status" value="2"/>
</dbReference>
<evidence type="ECO:0000256" key="11">
    <source>
        <dbReference type="RuleBase" id="RU363096"/>
    </source>
</evidence>
<dbReference type="Pfam" id="PF12590">
    <property type="entry name" value="Acyl-thio_N"/>
    <property type="match status" value="1"/>
</dbReference>
<dbReference type="InterPro" id="IPR045023">
    <property type="entry name" value="FATA/B"/>
</dbReference>
<evidence type="ECO:0000256" key="8">
    <source>
        <dbReference type="ARBA" id="ARBA00022946"/>
    </source>
</evidence>
<keyword evidence="8" id="KW-0809">Transit peptide</keyword>
<dbReference type="CDD" id="cd00586">
    <property type="entry name" value="4HBT"/>
    <property type="match status" value="1"/>
</dbReference>
<evidence type="ECO:0000256" key="9">
    <source>
        <dbReference type="ARBA" id="ARBA00023098"/>
    </source>
</evidence>
<evidence type="ECO:0000256" key="10">
    <source>
        <dbReference type="ARBA" id="ARBA00023160"/>
    </source>
</evidence>
<dbReference type="PANTHER" id="PTHR31727">
    <property type="entry name" value="OLEOYL-ACYL CARRIER PROTEIN THIOESTERASE 1, CHLOROPLASTIC"/>
    <property type="match status" value="1"/>
</dbReference>
<keyword evidence="10 11" id="KW-0275">Fatty acid biosynthesis</keyword>
<name>A0A6A1UIS2_9ROSI</name>
<dbReference type="SMR" id="A0A6A1UIS2"/>
<dbReference type="InterPro" id="IPR049427">
    <property type="entry name" value="Acyl-ACP_TE_C"/>
</dbReference>
<evidence type="ECO:0000256" key="5">
    <source>
        <dbReference type="ARBA" id="ARBA00022640"/>
    </source>
</evidence>
<dbReference type="GO" id="GO:0000036">
    <property type="term" value="F:acyl carrier activity"/>
    <property type="evidence" value="ECO:0007669"/>
    <property type="project" value="TreeGrafter"/>
</dbReference>
<keyword evidence="4 11" id="KW-0150">Chloroplast</keyword>
<evidence type="ECO:0000256" key="3">
    <source>
        <dbReference type="ARBA" id="ARBA00022516"/>
    </source>
</evidence>
<feature type="domain" description="Acyl-ACP thioesterase-like C-terminal" evidence="15">
    <location>
        <begin position="323"/>
        <end position="425"/>
    </location>
</feature>
<dbReference type="PANTHER" id="PTHR31727:SF2">
    <property type="entry name" value="PALMITOYL-ACYL CARRIER PROTEIN THIOESTERASE, CHLOROPLASTIC"/>
    <property type="match status" value="1"/>
</dbReference>
<keyword evidence="7 11" id="KW-0276">Fatty acid metabolism</keyword>
<dbReference type="OrthoDB" id="1724019at2759"/>
<dbReference type="GO" id="GO:0016297">
    <property type="term" value="F:fatty acyl-[ACP] hydrolase activity"/>
    <property type="evidence" value="ECO:0007669"/>
    <property type="project" value="InterPro"/>
</dbReference>
<evidence type="ECO:0000313" key="17">
    <source>
        <dbReference type="Proteomes" id="UP000516437"/>
    </source>
</evidence>
<dbReference type="Pfam" id="PF01643">
    <property type="entry name" value="Acyl-ACP_TE"/>
    <property type="match status" value="1"/>
</dbReference>
<keyword evidence="3 11" id="KW-0444">Lipid biosynthesis</keyword>
<evidence type="ECO:0000256" key="1">
    <source>
        <dbReference type="ARBA" id="ARBA00004229"/>
    </source>
</evidence>
<dbReference type="Gene3D" id="3.10.129.10">
    <property type="entry name" value="Hotdog Thioesterase"/>
    <property type="match status" value="1"/>
</dbReference>
<evidence type="ECO:0000259" key="13">
    <source>
        <dbReference type="Pfam" id="PF01643"/>
    </source>
</evidence>
<evidence type="ECO:0000313" key="16">
    <source>
        <dbReference type="EMBL" id="KAB1200126.1"/>
    </source>
</evidence>
<dbReference type="Pfam" id="PF20791">
    <property type="entry name" value="Acyl-ACP_TE_C"/>
    <property type="match status" value="1"/>
</dbReference>
<dbReference type="AlphaFoldDB" id="A0A6A1UIS2"/>
<keyword evidence="17" id="KW-1185">Reference proteome</keyword>
<evidence type="ECO:0000256" key="7">
    <source>
        <dbReference type="ARBA" id="ARBA00022832"/>
    </source>
</evidence>
<reference evidence="16 17" key="1">
    <citation type="journal article" date="2019" name="Plant Biotechnol. J.">
        <title>The red bayberry genome and genetic basis of sex determination.</title>
        <authorList>
            <person name="Jia H.M."/>
            <person name="Jia H.J."/>
            <person name="Cai Q.L."/>
            <person name="Wang Y."/>
            <person name="Zhao H.B."/>
            <person name="Yang W.F."/>
            <person name="Wang G.Y."/>
            <person name="Li Y.H."/>
            <person name="Zhan D.L."/>
            <person name="Shen Y.T."/>
            <person name="Niu Q.F."/>
            <person name="Chang L."/>
            <person name="Qiu J."/>
            <person name="Zhao L."/>
            <person name="Xie H.B."/>
            <person name="Fu W.Y."/>
            <person name="Jin J."/>
            <person name="Li X.W."/>
            <person name="Jiao Y."/>
            <person name="Zhou C.C."/>
            <person name="Tu T."/>
            <person name="Chai C.Y."/>
            <person name="Gao J.L."/>
            <person name="Fan L.J."/>
            <person name="van de Weg E."/>
            <person name="Wang J.Y."/>
            <person name="Gao Z.S."/>
        </authorList>
    </citation>
    <scope>NUCLEOTIDE SEQUENCE [LARGE SCALE GENOMIC DNA]</scope>
    <source>
        <tissue evidence="16">Leaves</tissue>
    </source>
</reference>
<feature type="region of interest" description="Disordered" evidence="12">
    <location>
        <begin position="35"/>
        <end position="80"/>
    </location>
</feature>
<comment type="subcellular location">
    <subcellularLocation>
        <location evidence="1 11">Plastid</location>
        <location evidence="1 11">Chloroplast</location>
    </subcellularLocation>
</comment>
<sequence length="446" mass="50325">MEAMLWTTMRMTGAGRMRLEQESLKAEISKEIPASWAVKPNSGSRAREKLADRRRKRRTPNEIANPETSPAPDSRAKPAPKLLKFGGMKSKSAEASGGFQIKANADATTKINGTEVGFVKPVLEGVKNDGNASSPLLETSLKTIPDQKQWTIPDWQPMKSDVDMDLFRSGRLDQNGLVFRQNFFIRSYESLVNHARIVGVVSEDFAVESAKPGMSKEKLMWVVKRTQVDVDRYPSWGDVVQIEGWFHLSGRNGLRRDVFFRDCETGETLAKAYSLYVLVNNQTRQLSKIPEKLRLELEPCFWDSYSIAEEDSRKLQEPGQNEADYVRAGFTTRWNDLDANQHVNNVKYVGWILESAPVKIMESHEVSKITLEYKRECGKDYVLQSLTTVSGNSVGNLGNLAVIDCQHFLGLEDGEEILRGKTVWRPKYADDSVAVRRQTQIPSEST</sequence>
<dbReference type="Proteomes" id="UP000516437">
    <property type="component" value="Unassembled WGS sequence"/>
</dbReference>
<comment type="similarity">
    <text evidence="2 11">Belongs to the acyl-ACP thioesterase family.</text>
</comment>
<feature type="domain" description="Acyl-ACP thioesterase N-terminal hotdog" evidence="13">
    <location>
        <begin position="177"/>
        <end position="294"/>
    </location>
</feature>
<keyword evidence="6 11" id="KW-0378">Hydrolase</keyword>
<keyword evidence="5 11" id="KW-0934">Plastid</keyword>
<gene>
    <name evidence="16" type="ORF">CJ030_MR0G008002</name>
</gene>
<organism evidence="16 17">
    <name type="scientific">Morella rubra</name>
    <name type="common">Chinese bayberry</name>
    <dbReference type="NCBI Taxonomy" id="262757"/>
    <lineage>
        <taxon>Eukaryota</taxon>
        <taxon>Viridiplantae</taxon>
        <taxon>Streptophyta</taxon>
        <taxon>Embryophyta</taxon>
        <taxon>Tracheophyta</taxon>
        <taxon>Spermatophyta</taxon>
        <taxon>Magnoliopsida</taxon>
        <taxon>eudicotyledons</taxon>
        <taxon>Gunneridae</taxon>
        <taxon>Pentapetalae</taxon>
        <taxon>rosids</taxon>
        <taxon>fabids</taxon>
        <taxon>Fagales</taxon>
        <taxon>Myricaceae</taxon>
        <taxon>Morella</taxon>
    </lineage>
</organism>
<evidence type="ECO:0000256" key="6">
    <source>
        <dbReference type="ARBA" id="ARBA00022801"/>
    </source>
</evidence>
<dbReference type="InterPro" id="IPR002864">
    <property type="entry name" value="Acyl-ACP_thioesterase_NHD"/>
</dbReference>
<proteinExistence type="inferred from homology"/>
<comment type="caution">
    <text evidence="16">The sequence shown here is derived from an EMBL/GenBank/DDBJ whole genome shotgun (WGS) entry which is preliminary data.</text>
</comment>
<evidence type="ECO:0000259" key="14">
    <source>
        <dbReference type="Pfam" id="PF12590"/>
    </source>
</evidence>
<protein>
    <recommendedName>
        <fullName evidence="11">Acyl-[acyl-carrier-protein] hydrolase</fullName>
        <ecNumber evidence="11">3.1.2.-</ecNumber>
    </recommendedName>
</protein>
<keyword evidence="9 11" id="KW-0443">Lipid metabolism</keyword>
<dbReference type="InterPro" id="IPR029069">
    <property type="entry name" value="HotDog_dom_sf"/>
</dbReference>